<organism evidence="1 2">
    <name type="scientific">Zhongshania marina</name>
    <dbReference type="NCBI Taxonomy" id="2304603"/>
    <lineage>
        <taxon>Bacteria</taxon>
        <taxon>Pseudomonadati</taxon>
        <taxon>Pseudomonadota</taxon>
        <taxon>Gammaproteobacteria</taxon>
        <taxon>Cellvibrionales</taxon>
        <taxon>Spongiibacteraceae</taxon>
        <taxon>Zhongshania</taxon>
    </lineage>
</organism>
<dbReference type="SUPFAM" id="SSF53795">
    <property type="entry name" value="PEP carboxykinase-like"/>
    <property type="match status" value="1"/>
</dbReference>
<keyword evidence="1" id="KW-0418">Kinase</keyword>
<accession>A0A2S4HB77</accession>
<evidence type="ECO:0000313" key="2">
    <source>
        <dbReference type="Proteomes" id="UP000237222"/>
    </source>
</evidence>
<name>A0A2S4HB77_9GAMM</name>
<gene>
    <name evidence="1" type="ORF">C0068_17925</name>
</gene>
<sequence length="373" mass="41825">MMKSSRELYQHFCDGVVFEPREIQLEWAGIRVALRSNSLEMLDELSKYFLHCILPSDDLVATEGTIRIAAIEQEEPLVEMNFQDWRREGGKTGRKDSYADLSDGRLLRKVRTGMVFLQNSKLLLALGPCVANSNQVVNFIISQVMNRLQHSNYLICHAAAVQVNGLGLALAGFSGGGKSTLMLKLMENSDSKFISNDRLFLRYSDDGVHAVGVPKLPRVNPGTLLNNARLRVLMDEGDQLYFDNLPFSELWNIEKKYDVPIETLYGMGRILASSELSAVIILNWRHDSDEPTMIQAVDIAARRELLAAVKKAPGPFYQDANGKFLQDDNGVDEEPYLSLLQLSQVWELSGKVDIECGVNLIMNQLALEPLCQD</sequence>
<dbReference type="Gene3D" id="3.40.50.300">
    <property type="entry name" value="P-loop containing nucleotide triphosphate hydrolases"/>
    <property type="match status" value="1"/>
</dbReference>
<dbReference type="NCBIfam" id="TIGR04355">
    <property type="entry name" value="HprK_rel_B"/>
    <property type="match status" value="1"/>
</dbReference>
<dbReference type="RefSeq" id="WP_103685845.1">
    <property type="nucleotide sequence ID" value="NZ_PQGG01000042.1"/>
</dbReference>
<dbReference type="GO" id="GO:0016301">
    <property type="term" value="F:kinase activity"/>
    <property type="evidence" value="ECO:0007669"/>
    <property type="project" value="UniProtKB-KW"/>
</dbReference>
<protein>
    <submittedName>
        <fullName evidence="1">HprK-related kinase B</fullName>
    </submittedName>
</protein>
<dbReference type="InterPro" id="IPR027417">
    <property type="entry name" value="P-loop_NTPase"/>
</dbReference>
<dbReference type="EMBL" id="PQGG01000042">
    <property type="protein sequence ID" value="POP51199.1"/>
    <property type="molecule type" value="Genomic_DNA"/>
</dbReference>
<reference evidence="1" key="1">
    <citation type="submission" date="2018-01" db="EMBL/GenBank/DDBJ databases">
        <authorList>
            <person name="Yu X.-D."/>
        </authorList>
    </citation>
    <scope>NUCLEOTIDE SEQUENCE</scope>
    <source>
        <strain evidence="1">ZX-21</strain>
    </source>
</reference>
<keyword evidence="1" id="KW-0808">Transferase</keyword>
<comment type="caution">
    <text evidence="1">The sequence shown here is derived from an EMBL/GenBank/DDBJ whole genome shotgun (WGS) entry which is preliminary data.</text>
</comment>
<dbReference type="OrthoDB" id="5443147at2"/>
<dbReference type="AlphaFoldDB" id="A0A2S4HB77"/>
<evidence type="ECO:0000313" key="1">
    <source>
        <dbReference type="EMBL" id="POP51199.1"/>
    </source>
</evidence>
<dbReference type="InterPro" id="IPR027597">
    <property type="entry name" value="HprK-rel_B"/>
</dbReference>
<dbReference type="Proteomes" id="UP000237222">
    <property type="component" value="Unassembled WGS sequence"/>
</dbReference>
<proteinExistence type="predicted"/>